<organism evidence="5 6">
    <name type="scientific">Nocardia brasiliensis</name>
    <dbReference type="NCBI Taxonomy" id="37326"/>
    <lineage>
        <taxon>Bacteria</taxon>
        <taxon>Bacillati</taxon>
        <taxon>Actinomycetota</taxon>
        <taxon>Actinomycetes</taxon>
        <taxon>Mycobacteriales</taxon>
        <taxon>Nocardiaceae</taxon>
        <taxon>Nocardia</taxon>
    </lineage>
</organism>
<evidence type="ECO:0000313" key="6">
    <source>
        <dbReference type="Proteomes" id="UP000501705"/>
    </source>
</evidence>
<dbReference type="EMBL" id="CP046171">
    <property type="protein sequence ID" value="QIS05591.1"/>
    <property type="molecule type" value="Genomic_DNA"/>
</dbReference>
<evidence type="ECO:0000256" key="2">
    <source>
        <dbReference type="ARBA" id="ARBA00022801"/>
    </source>
</evidence>
<dbReference type="Pfam" id="PF18019">
    <property type="entry name" value="Cas3_HD"/>
    <property type="match status" value="1"/>
</dbReference>
<evidence type="ECO:0000259" key="4">
    <source>
        <dbReference type="Pfam" id="PF18019"/>
    </source>
</evidence>
<keyword evidence="3" id="KW-0051">Antiviral defense</keyword>
<dbReference type="GO" id="GO:0016787">
    <property type="term" value="F:hydrolase activity"/>
    <property type="evidence" value="ECO:0007669"/>
    <property type="project" value="UniProtKB-KW"/>
</dbReference>
<dbReference type="Proteomes" id="UP000501705">
    <property type="component" value="Chromosome"/>
</dbReference>
<dbReference type="InterPro" id="IPR006483">
    <property type="entry name" value="CRISPR-assoc_Cas3_HD"/>
</dbReference>
<dbReference type="GO" id="GO:0051607">
    <property type="term" value="P:defense response to virus"/>
    <property type="evidence" value="ECO:0007669"/>
    <property type="project" value="UniProtKB-KW"/>
</dbReference>
<keyword evidence="1" id="KW-0479">Metal-binding</keyword>
<name>A0A6G9XXF9_NOCBR</name>
<dbReference type="InterPro" id="IPR038257">
    <property type="entry name" value="CRISPR-assoc_Cas3_HD_sf"/>
</dbReference>
<dbReference type="Gene3D" id="1.10.3210.30">
    <property type="match status" value="1"/>
</dbReference>
<evidence type="ECO:0000313" key="5">
    <source>
        <dbReference type="EMBL" id="QIS05591.1"/>
    </source>
</evidence>
<gene>
    <name evidence="5" type="ORF">F5X71_27695</name>
</gene>
<accession>A0A6G9XXF9</accession>
<feature type="domain" description="HD Cas3-type" evidence="4">
    <location>
        <begin position="11"/>
        <end position="50"/>
    </location>
</feature>
<dbReference type="GO" id="GO:0046872">
    <property type="term" value="F:metal ion binding"/>
    <property type="evidence" value="ECO:0007669"/>
    <property type="project" value="UniProtKB-KW"/>
</dbReference>
<protein>
    <recommendedName>
        <fullName evidence="4">HD Cas3-type domain-containing protein</fullName>
    </recommendedName>
</protein>
<keyword evidence="2" id="KW-0378">Hydrolase</keyword>
<evidence type="ECO:0000256" key="3">
    <source>
        <dbReference type="ARBA" id="ARBA00023118"/>
    </source>
</evidence>
<sequence>MVLSEAARSVWAKSPNAVGEWLPLWQHMDDSADVAGHLFDRWLAPSVVELLVE</sequence>
<reference evidence="5 6" key="1">
    <citation type="journal article" date="2019" name="ACS Chem. Biol.">
        <title>Identification and Mobilization of a Cryptic Antibiotic Biosynthesis Gene Locus from a Human-Pathogenic Nocardia Isolate.</title>
        <authorList>
            <person name="Herisse M."/>
            <person name="Ishida K."/>
            <person name="Porter J.L."/>
            <person name="Howden B."/>
            <person name="Hertweck C."/>
            <person name="Stinear T.P."/>
            <person name="Pidot S.J."/>
        </authorList>
    </citation>
    <scope>NUCLEOTIDE SEQUENCE [LARGE SCALE GENOMIC DNA]</scope>
    <source>
        <strain evidence="5 6">AUSMDU00024985</strain>
    </source>
</reference>
<evidence type="ECO:0000256" key="1">
    <source>
        <dbReference type="ARBA" id="ARBA00022723"/>
    </source>
</evidence>
<proteinExistence type="predicted"/>
<dbReference type="AlphaFoldDB" id="A0A6G9XXF9"/>